<dbReference type="Proteomes" id="UP000254400">
    <property type="component" value="Unassembled WGS sequence"/>
</dbReference>
<dbReference type="InterPro" id="IPR056908">
    <property type="entry name" value="Gp80-like"/>
</dbReference>
<dbReference type="RefSeq" id="WP_019686682.1">
    <property type="nucleotide sequence ID" value="NZ_CP023711.1"/>
</dbReference>
<dbReference type="GeneID" id="93350370"/>
<organism evidence="1 2">
    <name type="scientific">Paenibacillus polymyxa</name>
    <name type="common">Bacillus polymyxa</name>
    <dbReference type="NCBI Taxonomy" id="1406"/>
    <lineage>
        <taxon>Bacteria</taxon>
        <taxon>Bacillati</taxon>
        <taxon>Bacillota</taxon>
        <taxon>Bacilli</taxon>
        <taxon>Bacillales</taxon>
        <taxon>Paenibacillaceae</taxon>
        <taxon>Paenibacillus</taxon>
    </lineage>
</organism>
<dbReference type="AlphaFoldDB" id="A0A378XUJ7"/>
<evidence type="ECO:0000313" key="1">
    <source>
        <dbReference type="EMBL" id="SUA68245.1"/>
    </source>
</evidence>
<dbReference type="Pfam" id="PF23140">
    <property type="entry name" value="Gp80"/>
    <property type="match status" value="1"/>
</dbReference>
<proteinExistence type="predicted"/>
<accession>A0A378XUJ7</accession>
<dbReference type="EMBL" id="UGSC01000001">
    <property type="protein sequence ID" value="SUA68245.1"/>
    <property type="molecule type" value="Genomic_DNA"/>
</dbReference>
<evidence type="ECO:0000313" key="2">
    <source>
        <dbReference type="Proteomes" id="UP000254400"/>
    </source>
</evidence>
<name>A0A378XUJ7_PAEPO</name>
<sequence length="136" mass="14386">MADIILSKSNWWKTACINAALRGINFASPQALYIALYTSSPTDADTGQEVSGGGYTRRAVTFSEPVIADRRAVTSSVGDVSFPIAGADWGLVTHIGIRTAATGGNLVYHGAVKTPRTVQTNDTLRFLAGQIKVDEG</sequence>
<reference evidence="1 2" key="1">
    <citation type="submission" date="2018-06" db="EMBL/GenBank/DDBJ databases">
        <authorList>
            <consortium name="Pathogen Informatics"/>
            <person name="Doyle S."/>
        </authorList>
    </citation>
    <scope>NUCLEOTIDE SEQUENCE [LARGE SCALE GENOMIC DNA]</scope>
    <source>
        <strain evidence="1 2">NCTC10343</strain>
    </source>
</reference>
<protein>
    <submittedName>
        <fullName evidence="1">Uncharacterized protein</fullName>
    </submittedName>
</protein>
<gene>
    <name evidence="1" type="ORF">NCTC10343_01583</name>
</gene>